<evidence type="ECO:0000256" key="5">
    <source>
        <dbReference type="SAM" id="Phobius"/>
    </source>
</evidence>
<dbReference type="PANTHER" id="PTHR31225">
    <property type="entry name" value="OS04G0344100 PROTEIN-RELATED"/>
    <property type="match status" value="1"/>
</dbReference>
<sequence>MISSACGYNYINNQPYETALRFRLLRRDGYYVSSGWHFLFYNSCIMPMALLMAIKSSSRSPIFTEWATHLDHQQVILITDTLKNPHHKSLARFTTKNIQRTNKWINVVQELAQIGSNMVHEIHQKEIHQILKWWKALGLANELKFARDQPLKWYQWPMASLTDPILSEQRVELTKPLALLYIIDDIFDVRGTLDELKHITEVVNCTGVHMVLVHTFFFLGQGITNETVDLPDDVPGIISSTAKILRLWDDLGSAKARLRNKI</sequence>
<comment type="cofactor">
    <cofactor evidence="1">
        <name>Mg(2+)</name>
        <dbReference type="ChEBI" id="CHEBI:18420"/>
    </cofactor>
</comment>
<dbReference type="InterPro" id="IPR008930">
    <property type="entry name" value="Terpenoid_cyclase/PrenylTrfase"/>
</dbReference>
<dbReference type="Gramene" id="QL05p077471:mrna">
    <property type="protein sequence ID" value="QL05p077471:mrna"/>
    <property type="gene ID" value="QL05p077471"/>
</dbReference>
<dbReference type="Gene3D" id="1.50.10.130">
    <property type="entry name" value="Terpene synthase, N-terminal domain"/>
    <property type="match status" value="1"/>
</dbReference>
<name>A0A7N2LSZ6_QUELO</name>
<dbReference type="SUPFAM" id="SSF48576">
    <property type="entry name" value="Terpenoid synthases"/>
    <property type="match status" value="1"/>
</dbReference>
<evidence type="ECO:0000313" key="7">
    <source>
        <dbReference type="EnsemblPlants" id="QL05p077471:mrna"/>
    </source>
</evidence>
<accession>A0A7N2LSZ6</accession>
<dbReference type="PANTHER" id="PTHR31225:SF0">
    <property type="entry name" value="S-(+)-LINALOOL SYNTHASE, CHLOROPLASTIC"/>
    <property type="match status" value="1"/>
</dbReference>
<dbReference type="InterPro" id="IPR036965">
    <property type="entry name" value="Terpene_synth_N_sf"/>
</dbReference>
<dbReference type="GO" id="GO:0000287">
    <property type="term" value="F:magnesium ion binding"/>
    <property type="evidence" value="ECO:0007669"/>
    <property type="project" value="InterPro"/>
</dbReference>
<protein>
    <recommendedName>
        <fullName evidence="6">Terpene synthase metal-binding domain-containing protein</fullName>
    </recommendedName>
</protein>
<evidence type="ECO:0000256" key="3">
    <source>
        <dbReference type="ARBA" id="ARBA00022842"/>
    </source>
</evidence>
<dbReference type="Proteomes" id="UP000594261">
    <property type="component" value="Chromosome 5"/>
</dbReference>
<reference evidence="7" key="2">
    <citation type="submission" date="2021-01" db="UniProtKB">
        <authorList>
            <consortium name="EnsemblPlants"/>
        </authorList>
    </citation>
    <scope>IDENTIFICATION</scope>
</reference>
<evidence type="ECO:0000259" key="6">
    <source>
        <dbReference type="Pfam" id="PF03936"/>
    </source>
</evidence>
<proteinExistence type="predicted"/>
<feature type="domain" description="Terpene synthase metal-binding" evidence="6">
    <location>
        <begin position="135"/>
        <end position="204"/>
    </location>
</feature>
<keyword evidence="5" id="KW-0812">Transmembrane</keyword>
<dbReference type="EMBL" id="LRBV02000005">
    <property type="status" value="NOT_ANNOTATED_CDS"/>
    <property type="molecule type" value="Genomic_DNA"/>
</dbReference>
<dbReference type="GO" id="GO:0010333">
    <property type="term" value="F:terpene synthase activity"/>
    <property type="evidence" value="ECO:0007669"/>
    <property type="project" value="InterPro"/>
</dbReference>
<keyword evidence="5" id="KW-0472">Membrane</keyword>
<evidence type="ECO:0000313" key="8">
    <source>
        <dbReference type="Proteomes" id="UP000594261"/>
    </source>
</evidence>
<organism evidence="7 8">
    <name type="scientific">Quercus lobata</name>
    <name type="common">Valley oak</name>
    <dbReference type="NCBI Taxonomy" id="97700"/>
    <lineage>
        <taxon>Eukaryota</taxon>
        <taxon>Viridiplantae</taxon>
        <taxon>Streptophyta</taxon>
        <taxon>Embryophyta</taxon>
        <taxon>Tracheophyta</taxon>
        <taxon>Spermatophyta</taxon>
        <taxon>Magnoliopsida</taxon>
        <taxon>eudicotyledons</taxon>
        <taxon>Gunneridae</taxon>
        <taxon>Pentapetalae</taxon>
        <taxon>rosids</taxon>
        <taxon>fabids</taxon>
        <taxon>Fagales</taxon>
        <taxon>Fagaceae</taxon>
        <taxon>Quercus</taxon>
    </lineage>
</organism>
<reference evidence="7 8" key="1">
    <citation type="journal article" date="2016" name="G3 (Bethesda)">
        <title>First Draft Assembly and Annotation of the Genome of a California Endemic Oak Quercus lobata Nee (Fagaceae).</title>
        <authorList>
            <person name="Sork V.L."/>
            <person name="Fitz-Gibbon S.T."/>
            <person name="Puiu D."/>
            <person name="Crepeau M."/>
            <person name="Gugger P.F."/>
            <person name="Sherman R."/>
            <person name="Stevens K."/>
            <person name="Langley C.H."/>
            <person name="Pellegrini M."/>
            <person name="Salzberg S.L."/>
        </authorList>
    </citation>
    <scope>NUCLEOTIDE SEQUENCE [LARGE SCALE GENOMIC DNA]</scope>
    <source>
        <strain evidence="7 8">cv. SW786</strain>
    </source>
</reference>
<dbReference type="OMA" id="FTEWATH"/>
<keyword evidence="4" id="KW-0456">Lyase</keyword>
<keyword evidence="8" id="KW-1185">Reference proteome</keyword>
<keyword evidence="3" id="KW-0460">Magnesium</keyword>
<dbReference type="GO" id="GO:0016114">
    <property type="term" value="P:terpenoid biosynthetic process"/>
    <property type="evidence" value="ECO:0007669"/>
    <property type="project" value="InterPro"/>
</dbReference>
<dbReference type="InterPro" id="IPR005630">
    <property type="entry name" value="Terpene_synthase_metal-bd"/>
</dbReference>
<evidence type="ECO:0000256" key="2">
    <source>
        <dbReference type="ARBA" id="ARBA00022723"/>
    </source>
</evidence>
<dbReference type="InParanoid" id="A0A7N2LSZ6"/>
<dbReference type="SUPFAM" id="SSF48239">
    <property type="entry name" value="Terpenoid cyclases/Protein prenyltransferases"/>
    <property type="match status" value="1"/>
</dbReference>
<dbReference type="Pfam" id="PF03936">
    <property type="entry name" value="Terpene_synth_C"/>
    <property type="match status" value="2"/>
</dbReference>
<keyword evidence="2" id="KW-0479">Metal-binding</keyword>
<dbReference type="InterPro" id="IPR050148">
    <property type="entry name" value="Terpene_synthase-like"/>
</dbReference>
<feature type="transmembrane region" description="Helical" evidence="5">
    <location>
        <begin position="35"/>
        <end position="54"/>
    </location>
</feature>
<dbReference type="AlphaFoldDB" id="A0A7N2LSZ6"/>
<evidence type="ECO:0000256" key="1">
    <source>
        <dbReference type="ARBA" id="ARBA00001946"/>
    </source>
</evidence>
<keyword evidence="5" id="KW-1133">Transmembrane helix</keyword>
<dbReference type="EnsemblPlants" id="QL05p077471:mrna">
    <property type="protein sequence ID" value="QL05p077471:mrna"/>
    <property type="gene ID" value="QL05p077471"/>
</dbReference>
<dbReference type="InterPro" id="IPR008949">
    <property type="entry name" value="Isoprenoid_synthase_dom_sf"/>
</dbReference>
<feature type="domain" description="Terpene synthase metal-binding" evidence="6">
    <location>
        <begin position="206"/>
        <end position="256"/>
    </location>
</feature>
<evidence type="ECO:0000256" key="4">
    <source>
        <dbReference type="ARBA" id="ARBA00023239"/>
    </source>
</evidence>
<dbReference type="Gene3D" id="1.10.600.10">
    <property type="entry name" value="Farnesyl Diphosphate Synthase"/>
    <property type="match status" value="2"/>
</dbReference>